<keyword evidence="3 5" id="KW-0800">Toxin</keyword>
<dbReference type="AlphaFoldDB" id="T1DP99"/>
<dbReference type="InterPro" id="IPR029237">
    <property type="entry name" value="Long_scorpion_toxin_alpha/beta"/>
</dbReference>
<reference evidence="8" key="1">
    <citation type="journal article" date="2013" name="Toxins">
        <title>Evolution stings: the origin and diversification of scorpion toxin peptide scaffolds.</title>
        <authorList>
            <person name="Sunagar K."/>
            <person name="Undheim E.A."/>
            <person name="Chan A.H."/>
            <person name="Koludarov I."/>
            <person name="Munoz-Gomez S.A."/>
            <person name="Antunes A."/>
            <person name="Fry B.G."/>
        </authorList>
    </citation>
    <scope>NUCLEOTIDE SEQUENCE</scope>
    <source>
        <tissue evidence="8">Telson venom gland</tissue>
    </source>
</reference>
<feature type="signal peptide" evidence="6">
    <location>
        <begin position="1"/>
        <end position="20"/>
    </location>
</feature>
<comment type="caution">
    <text evidence="5">Lacks conserved residue(s) required for the propagation of feature annotation.</text>
</comment>
<keyword evidence="6" id="KW-0732">Signal</keyword>
<evidence type="ECO:0000256" key="3">
    <source>
        <dbReference type="ARBA" id="ARBA00022656"/>
    </source>
</evidence>
<name>T1DP99_9SCOR</name>
<evidence type="ECO:0000256" key="5">
    <source>
        <dbReference type="PROSITE-ProRule" id="PRU01209"/>
    </source>
</evidence>
<organism evidence="8">
    <name type="scientific">Cercophonius squama</name>
    <dbReference type="NCBI Taxonomy" id="1330404"/>
    <lineage>
        <taxon>Eukaryota</taxon>
        <taxon>Metazoa</taxon>
        <taxon>Ecdysozoa</taxon>
        <taxon>Arthropoda</taxon>
        <taxon>Chelicerata</taxon>
        <taxon>Arachnida</taxon>
        <taxon>Scorpiones</taxon>
        <taxon>Iurida</taxon>
        <taxon>Scorpionoidea</taxon>
        <taxon>Bothriuridae</taxon>
        <taxon>Cercophonius</taxon>
    </lineage>
</organism>
<dbReference type="Pfam" id="PF14866">
    <property type="entry name" value="Scorpion_toxin_alpha-beta"/>
    <property type="match status" value="1"/>
</dbReference>
<dbReference type="GO" id="GO:0090729">
    <property type="term" value="F:toxin activity"/>
    <property type="evidence" value="ECO:0007669"/>
    <property type="project" value="UniProtKB-UniRule"/>
</dbReference>
<comment type="subcellular location">
    <subcellularLocation>
        <location evidence="1">Secreted</location>
    </subcellularLocation>
</comment>
<keyword evidence="4" id="KW-1015">Disulfide bond</keyword>
<evidence type="ECO:0000313" key="8">
    <source>
        <dbReference type="EMBL" id="JAA98051.1"/>
    </source>
</evidence>
<dbReference type="PROSITE" id="PS51862">
    <property type="entry name" value="BSPN_CSAB"/>
    <property type="match status" value="1"/>
</dbReference>
<proteinExistence type="evidence at transcript level"/>
<dbReference type="EMBL" id="GALH01000006">
    <property type="protein sequence ID" value="JAA98051.1"/>
    <property type="molecule type" value="mRNA"/>
</dbReference>
<evidence type="ECO:0000256" key="2">
    <source>
        <dbReference type="ARBA" id="ARBA00022525"/>
    </source>
</evidence>
<dbReference type="GO" id="GO:0005576">
    <property type="term" value="C:extracellular region"/>
    <property type="evidence" value="ECO:0007669"/>
    <property type="project" value="UniProtKB-SubCell"/>
</dbReference>
<evidence type="ECO:0000256" key="6">
    <source>
        <dbReference type="SAM" id="SignalP"/>
    </source>
</evidence>
<evidence type="ECO:0000256" key="4">
    <source>
        <dbReference type="ARBA" id="ARBA00023157"/>
    </source>
</evidence>
<evidence type="ECO:0000256" key="1">
    <source>
        <dbReference type="ARBA" id="ARBA00004613"/>
    </source>
</evidence>
<evidence type="ECO:0000259" key="7">
    <source>
        <dbReference type="PROSITE" id="PS51862"/>
    </source>
</evidence>
<protein>
    <submittedName>
        <fullName evidence="8">CSab-Cer-5</fullName>
    </submittedName>
</protein>
<feature type="domain" description="BetaSPN-type CS-alpha/beta" evidence="7">
    <location>
        <begin position="59"/>
        <end position="99"/>
    </location>
</feature>
<keyword evidence="2" id="KW-0964">Secreted</keyword>
<sequence length="100" mass="10817">MHMKFVIMFLLGMAVVGTYAKGGEKVVQKILDMIPSSAAPGMGIAKNMIKQVVHKASKNEGCAFNYDPLGLCEKNCQKESGQKGYCHGTKCKCGVPLSYK</sequence>
<accession>T1DP99</accession>
<feature type="chain" id="PRO_5004574541" evidence="6">
    <location>
        <begin position="21"/>
        <end position="100"/>
    </location>
</feature>